<keyword evidence="1" id="KW-0862">Zinc</keyword>
<dbReference type="OrthoDB" id="2122982at2759"/>
<keyword evidence="1" id="KW-0863">Zinc-finger</keyword>
<dbReference type="PROSITE" id="PS50089">
    <property type="entry name" value="ZF_RING_2"/>
    <property type="match status" value="1"/>
</dbReference>
<feature type="region of interest" description="Disordered" evidence="2">
    <location>
        <begin position="55"/>
        <end position="109"/>
    </location>
</feature>
<reference evidence="5 6" key="1">
    <citation type="journal article" date="2012" name="PLoS Pathog.">
        <title>Diverse lifestyles and strategies of plant pathogenesis encoded in the genomes of eighteen Dothideomycetes fungi.</title>
        <authorList>
            <person name="Ohm R.A."/>
            <person name="Feau N."/>
            <person name="Henrissat B."/>
            <person name="Schoch C.L."/>
            <person name="Horwitz B.A."/>
            <person name="Barry K.W."/>
            <person name="Condon B.J."/>
            <person name="Copeland A.C."/>
            <person name="Dhillon B."/>
            <person name="Glaser F."/>
            <person name="Hesse C.N."/>
            <person name="Kosti I."/>
            <person name="LaButti K."/>
            <person name="Lindquist E.A."/>
            <person name="Lucas S."/>
            <person name="Salamov A.A."/>
            <person name="Bradshaw R.E."/>
            <person name="Ciuffetti L."/>
            <person name="Hamelin R.C."/>
            <person name="Kema G.H.J."/>
            <person name="Lawrence C."/>
            <person name="Scott J.A."/>
            <person name="Spatafora J.W."/>
            <person name="Turgeon B.G."/>
            <person name="de Wit P.J.G.M."/>
            <person name="Zhong S."/>
            <person name="Goodwin S.B."/>
            <person name="Grigoriev I.V."/>
        </authorList>
    </citation>
    <scope>NUCLEOTIDE SEQUENCE [LARGE SCALE GENOMIC DNA]</scope>
    <source>
        <strain evidence="5 6">UAMH 10762</strain>
    </source>
</reference>
<accession>M2N055</accession>
<dbReference type="HOGENOM" id="CLU_037984_1_0_1"/>
<dbReference type="InterPro" id="IPR007527">
    <property type="entry name" value="Znf_SWIM"/>
</dbReference>
<name>M2N055_BAUPA</name>
<dbReference type="GO" id="GO:0061630">
    <property type="term" value="F:ubiquitin protein ligase activity"/>
    <property type="evidence" value="ECO:0007669"/>
    <property type="project" value="InterPro"/>
</dbReference>
<dbReference type="InterPro" id="IPR039903">
    <property type="entry name" value="Zswim2"/>
</dbReference>
<dbReference type="PROSITE" id="PS50966">
    <property type="entry name" value="ZF_SWIM"/>
    <property type="match status" value="1"/>
</dbReference>
<keyword evidence="1" id="KW-0479">Metal-binding</keyword>
<evidence type="ECO:0000256" key="2">
    <source>
        <dbReference type="SAM" id="MobiDB-lite"/>
    </source>
</evidence>
<evidence type="ECO:0000259" key="3">
    <source>
        <dbReference type="PROSITE" id="PS50089"/>
    </source>
</evidence>
<dbReference type="PANTHER" id="PTHR21540">
    <property type="entry name" value="RING FINGER AND SWIM DOMAIN-CONTAINING PROTEIN 2"/>
    <property type="match status" value="1"/>
</dbReference>
<evidence type="ECO:0000313" key="5">
    <source>
        <dbReference type="EMBL" id="EMC97308.1"/>
    </source>
</evidence>
<evidence type="ECO:0008006" key="7">
    <source>
        <dbReference type="Google" id="ProtNLM"/>
    </source>
</evidence>
<dbReference type="STRING" id="717646.M2N055"/>
<dbReference type="Pfam" id="PF13639">
    <property type="entry name" value="zf-RING_2"/>
    <property type="match status" value="1"/>
</dbReference>
<keyword evidence="6" id="KW-1185">Reference proteome</keyword>
<evidence type="ECO:0000259" key="4">
    <source>
        <dbReference type="PROSITE" id="PS50966"/>
    </source>
</evidence>
<proteinExistence type="predicted"/>
<gene>
    <name evidence="5" type="ORF">BAUCODRAFT_33029</name>
</gene>
<dbReference type="eggNOG" id="ENOG502RZA9">
    <property type="taxonomic scope" value="Eukaryota"/>
</dbReference>
<dbReference type="Proteomes" id="UP000011761">
    <property type="component" value="Unassembled WGS sequence"/>
</dbReference>
<organism evidence="5 6">
    <name type="scientific">Baudoinia panamericana (strain UAMH 10762)</name>
    <name type="common">Angels' share fungus</name>
    <name type="synonym">Baudoinia compniacensis (strain UAMH 10762)</name>
    <dbReference type="NCBI Taxonomy" id="717646"/>
    <lineage>
        <taxon>Eukaryota</taxon>
        <taxon>Fungi</taxon>
        <taxon>Dikarya</taxon>
        <taxon>Ascomycota</taxon>
        <taxon>Pezizomycotina</taxon>
        <taxon>Dothideomycetes</taxon>
        <taxon>Dothideomycetidae</taxon>
        <taxon>Mycosphaerellales</taxon>
        <taxon>Teratosphaeriaceae</taxon>
        <taxon>Baudoinia</taxon>
    </lineage>
</organism>
<evidence type="ECO:0000256" key="1">
    <source>
        <dbReference type="PROSITE-ProRule" id="PRU00175"/>
    </source>
</evidence>
<dbReference type="EMBL" id="KB445554">
    <property type="protein sequence ID" value="EMC97308.1"/>
    <property type="molecule type" value="Genomic_DNA"/>
</dbReference>
<dbReference type="GeneID" id="19111938"/>
<dbReference type="InterPro" id="IPR001841">
    <property type="entry name" value="Znf_RING"/>
</dbReference>
<dbReference type="GO" id="GO:0008270">
    <property type="term" value="F:zinc ion binding"/>
    <property type="evidence" value="ECO:0007669"/>
    <property type="project" value="UniProtKB-KW"/>
</dbReference>
<sequence length="385" mass="43415">MDTVRRSTRVRTHVKSYAEAADALAVKYPSNKRGKRAADFDKDADSEVEQVRAKRKKMKAAGFADDEYGGDSVVDVDAEDAASNKKATRKRGGKKNTDPPPLSEQVRVKPHSKVYPTLSRYAKKGNDWHADAAATRIQRTKSKVKELSPGREETRLRSYVEKPSDEYLTFLNRAKTQKMVVVERERNVELHCHAGHDDYPCETLKIAGSRGNIYTVEITHMPSCTCPVNLFKKGGNEKCCKHILYVLHHVLKVHEHLEYQDAFLTCELREIFANAPPMPTEVGKDVVKDGHRKDIEGDCPICFTEFDDNDATIWCRAACGNNIHQQCFDRWAKVRAGNITCPFCRTLWQSETGPNKQRVKVAAVQMPTERGAGGYYNVANQLEDA</sequence>
<protein>
    <recommendedName>
        <fullName evidence="7">SWIM-type domain-containing protein</fullName>
    </recommendedName>
</protein>
<dbReference type="AlphaFoldDB" id="M2N055"/>
<feature type="compositionally biased region" description="Acidic residues" evidence="2">
    <location>
        <begin position="64"/>
        <end position="80"/>
    </location>
</feature>
<dbReference type="RefSeq" id="XP_007675233.1">
    <property type="nucleotide sequence ID" value="XM_007677043.1"/>
</dbReference>
<feature type="domain" description="SWIM-type" evidence="4">
    <location>
        <begin position="214"/>
        <end position="251"/>
    </location>
</feature>
<dbReference type="Gene3D" id="3.30.40.10">
    <property type="entry name" value="Zinc/RING finger domain, C3HC4 (zinc finger)"/>
    <property type="match status" value="1"/>
</dbReference>
<evidence type="ECO:0000313" key="6">
    <source>
        <dbReference type="Proteomes" id="UP000011761"/>
    </source>
</evidence>
<dbReference type="SUPFAM" id="SSF57850">
    <property type="entry name" value="RING/U-box"/>
    <property type="match status" value="1"/>
</dbReference>
<dbReference type="KEGG" id="bcom:BAUCODRAFT_33029"/>
<feature type="domain" description="RING-type" evidence="3">
    <location>
        <begin position="299"/>
        <end position="345"/>
    </location>
</feature>
<dbReference type="PANTHER" id="PTHR21540:SF0">
    <property type="entry name" value="PHD FAMILY PROTEIN"/>
    <property type="match status" value="1"/>
</dbReference>
<dbReference type="InterPro" id="IPR013083">
    <property type="entry name" value="Znf_RING/FYVE/PHD"/>
</dbReference>